<name>A0A561T6I5_9ACTN</name>
<dbReference type="RefSeq" id="WP_145909983.1">
    <property type="nucleotide sequence ID" value="NZ_BAAAMZ010000017.1"/>
</dbReference>
<evidence type="ECO:0000256" key="1">
    <source>
        <dbReference type="ARBA" id="ARBA00004651"/>
    </source>
</evidence>
<keyword evidence="3" id="KW-1003">Cell membrane</keyword>
<dbReference type="PANTHER" id="PTHR23513">
    <property type="entry name" value="INTEGRAL MEMBRANE EFFLUX PROTEIN-RELATED"/>
    <property type="match status" value="1"/>
</dbReference>
<dbReference type="CDD" id="cd06173">
    <property type="entry name" value="MFS_MefA_like"/>
    <property type="match status" value="1"/>
</dbReference>
<reference evidence="9 10" key="1">
    <citation type="submission" date="2019-06" db="EMBL/GenBank/DDBJ databases">
        <title>Sequencing the genomes of 1000 actinobacteria strains.</title>
        <authorList>
            <person name="Klenk H.-P."/>
        </authorList>
    </citation>
    <scope>NUCLEOTIDE SEQUENCE [LARGE SCALE GENOMIC DNA]</scope>
    <source>
        <strain evidence="9 10">DSM 44826</strain>
    </source>
</reference>
<accession>A0A561T6I5</accession>
<keyword evidence="10" id="KW-1185">Reference proteome</keyword>
<dbReference type="SUPFAM" id="SSF103473">
    <property type="entry name" value="MFS general substrate transporter"/>
    <property type="match status" value="1"/>
</dbReference>
<evidence type="ECO:0000313" key="10">
    <source>
        <dbReference type="Proteomes" id="UP000317940"/>
    </source>
</evidence>
<evidence type="ECO:0000256" key="8">
    <source>
        <dbReference type="SAM" id="Phobius"/>
    </source>
</evidence>
<keyword evidence="2" id="KW-0813">Transport</keyword>
<feature type="transmembrane region" description="Helical" evidence="8">
    <location>
        <begin position="52"/>
        <end position="72"/>
    </location>
</feature>
<organism evidence="9 10">
    <name type="scientific">Kitasatospora viridis</name>
    <dbReference type="NCBI Taxonomy" id="281105"/>
    <lineage>
        <taxon>Bacteria</taxon>
        <taxon>Bacillati</taxon>
        <taxon>Actinomycetota</taxon>
        <taxon>Actinomycetes</taxon>
        <taxon>Kitasatosporales</taxon>
        <taxon>Streptomycetaceae</taxon>
        <taxon>Kitasatospora</taxon>
    </lineage>
</organism>
<keyword evidence="4 8" id="KW-0812">Transmembrane</keyword>
<feature type="transmembrane region" description="Helical" evidence="8">
    <location>
        <begin position="93"/>
        <end position="122"/>
    </location>
</feature>
<feature type="transmembrane region" description="Helical" evidence="8">
    <location>
        <begin position="312"/>
        <end position="332"/>
    </location>
</feature>
<evidence type="ECO:0000256" key="3">
    <source>
        <dbReference type="ARBA" id="ARBA00022475"/>
    </source>
</evidence>
<dbReference type="GO" id="GO:0005886">
    <property type="term" value="C:plasma membrane"/>
    <property type="evidence" value="ECO:0007669"/>
    <property type="project" value="UniProtKB-SubCell"/>
</dbReference>
<dbReference type="Gene3D" id="1.20.1250.20">
    <property type="entry name" value="MFS general substrate transporter like domains"/>
    <property type="match status" value="1"/>
</dbReference>
<dbReference type="InterPro" id="IPR022324">
    <property type="entry name" value="Bacilysin_exporter_BacE_put"/>
</dbReference>
<evidence type="ECO:0000256" key="4">
    <source>
        <dbReference type="ARBA" id="ARBA00022692"/>
    </source>
</evidence>
<feature type="region of interest" description="Disordered" evidence="7">
    <location>
        <begin position="407"/>
        <end position="431"/>
    </location>
</feature>
<proteinExistence type="predicted"/>
<feature type="transmembrane region" description="Helical" evidence="8">
    <location>
        <begin position="353"/>
        <end position="373"/>
    </location>
</feature>
<dbReference type="InterPro" id="IPR010290">
    <property type="entry name" value="TM_effector"/>
</dbReference>
<feature type="transmembrane region" description="Helical" evidence="8">
    <location>
        <begin position="21"/>
        <end position="40"/>
    </location>
</feature>
<dbReference type="PANTHER" id="PTHR23513:SF6">
    <property type="entry name" value="MAJOR FACILITATOR SUPERFAMILY ASSOCIATED DOMAIN-CONTAINING PROTEIN"/>
    <property type="match status" value="1"/>
</dbReference>
<dbReference type="EMBL" id="VIWT01000004">
    <property type="protein sequence ID" value="TWF82700.1"/>
    <property type="molecule type" value="Genomic_DNA"/>
</dbReference>
<evidence type="ECO:0000256" key="2">
    <source>
        <dbReference type="ARBA" id="ARBA00022448"/>
    </source>
</evidence>
<comment type="subcellular location">
    <subcellularLocation>
        <location evidence="1">Cell membrane</location>
        <topology evidence="1">Multi-pass membrane protein</topology>
    </subcellularLocation>
</comment>
<evidence type="ECO:0000256" key="5">
    <source>
        <dbReference type="ARBA" id="ARBA00022989"/>
    </source>
</evidence>
<sequence>MTGSTTSLFRQPDFRRLWSSQTVSSLGTQVTVVALPLLALGRLHAGPLQTTLLASFEFLPFLLIGLPAGVWLDRRAIRPVLVLADLARAVALGLLPLAAWLGFLSLPLVYAAVLVVGAGTVFSDVGHQSLLPTLIDEDRLGDGNGKLQGSQSMSQLAGPALGGLLTGLLSAPLAVLADSLSYLASAGLLSRIRATEPAPAAVAGERSLRREIGEGLRFVFGTPTLRALMFCTALANLAFGGVLAVVVLYGTRGLHLSSGLVGVALAIGNAGGLLAMFCCEPVRKRFGYGGLMIVGVVVFNLGAWLLPLAGGLPLFAGALFVTFLGIMAYNVGQVTIRQIITPRALLGRMNATMRFVMWGTVPLGAALAGLVAQGWSLRGYLWVAAALNATAVLPLLLTPSVLRDPVPATDPQPAADPAAGATATEAAAGAN</sequence>
<feature type="transmembrane region" description="Helical" evidence="8">
    <location>
        <begin position="286"/>
        <end position="306"/>
    </location>
</feature>
<feature type="transmembrane region" description="Helical" evidence="8">
    <location>
        <begin position="256"/>
        <end position="279"/>
    </location>
</feature>
<dbReference type="InterPro" id="IPR036259">
    <property type="entry name" value="MFS_trans_sf"/>
</dbReference>
<dbReference type="OrthoDB" id="9815525at2"/>
<evidence type="ECO:0000313" key="9">
    <source>
        <dbReference type="EMBL" id="TWF82700.1"/>
    </source>
</evidence>
<feature type="transmembrane region" description="Helical" evidence="8">
    <location>
        <begin position="227"/>
        <end position="250"/>
    </location>
</feature>
<evidence type="ECO:0000256" key="6">
    <source>
        <dbReference type="ARBA" id="ARBA00023136"/>
    </source>
</evidence>
<protein>
    <submittedName>
        <fullName evidence="9">Putative MFS family arabinose efflux permease</fullName>
    </submittedName>
</protein>
<keyword evidence="6 8" id="KW-0472">Membrane</keyword>
<feature type="transmembrane region" description="Helical" evidence="8">
    <location>
        <begin position="160"/>
        <end position="183"/>
    </location>
</feature>
<dbReference type="Pfam" id="PF05977">
    <property type="entry name" value="MFS_3"/>
    <property type="match status" value="1"/>
</dbReference>
<dbReference type="Proteomes" id="UP000317940">
    <property type="component" value="Unassembled WGS sequence"/>
</dbReference>
<feature type="transmembrane region" description="Helical" evidence="8">
    <location>
        <begin position="379"/>
        <end position="397"/>
    </location>
</feature>
<keyword evidence="5 8" id="KW-1133">Transmembrane helix</keyword>
<dbReference type="AlphaFoldDB" id="A0A561T6I5"/>
<dbReference type="PRINTS" id="PR01988">
    <property type="entry name" value="EXPORTERBACE"/>
</dbReference>
<evidence type="ECO:0000256" key="7">
    <source>
        <dbReference type="SAM" id="MobiDB-lite"/>
    </source>
</evidence>
<gene>
    <name evidence="9" type="ORF">FHX73_14182</name>
</gene>
<comment type="caution">
    <text evidence="9">The sequence shown here is derived from an EMBL/GenBank/DDBJ whole genome shotgun (WGS) entry which is preliminary data.</text>
</comment>